<evidence type="ECO:0000313" key="1">
    <source>
        <dbReference type="EMBL" id="EMG48014.1"/>
    </source>
</evidence>
<reference evidence="1 2" key="1">
    <citation type="submission" date="2013-02" db="EMBL/GenBank/DDBJ databases">
        <title>Genome sequence of Candida maltosa Xu316, a potential industrial strain for xylitol and ethanol production.</title>
        <authorList>
            <person name="Yu J."/>
            <person name="Wang Q."/>
            <person name="Geng X."/>
            <person name="Bao W."/>
            <person name="He P."/>
            <person name="Cai J."/>
        </authorList>
    </citation>
    <scope>NUCLEOTIDE SEQUENCE [LARGE SCALE GENOMIC DNA]</scope>
    <source>
        <strain evidence="2">Xu316</strain>
    </source>
</reference>
<name>M3K025_CANMX</name>
<sequence length="69" mass="7968">MEESNMGNYPTISIRVCDKLRHVINQSDPVHDVCRWVWGLFPFTTHIEPVGVDTVSSWEHDVFLTVRGI</sequence>
<dbReference type="Proteomes" id="UP000011777">
    <property type="component" value="Unassembled WGS sequence"/>
</dbReference>
<protein>
    <submittedName>
        <fullName evidence="1">Uncharacterized protein</fullName>
    </submittedName>
</protein>
<proteinExistence type="predicted"/>
<dbReference type="AlphaFoldDB" id="M3K025"/>
<gene>
    <name evidence="1" type="ORF">G210_1495</name>
</gene>
<organism evidence="1 2">
    <name type="scientific">Candida maltosa (strain Xu316)</name>
    <name type="common">Yeast</name>
    <dbReference type="NCBI Taxonomy" id="1245528"/>
    <lineage>
        <taxon>Eukaryota</taxon>
        <taxon>Fungi</taxon>
        <taxon>Dikarya</taxon>
        <taxon>Ascomycota</taxon>
        <taxon>Saccharomycotina</taxon>
        <taxon>Pichiomycetes</taxon>
        <taxon>Debaryomycetaceae</taxon>
        <taxon>Candida/Lodderomyces clade</taxon>
        <taxon>Candida</taxon>
    </lineage>
</organism>
<evidence type="ECO:0000313" key="2">
    <source>
        <dbReference type="Proteomes" id="UP000011777"/>
    </source>
</evidence>
<dbReference type="EMBL" id="AOGT01001309">
    <property type="protein sequence ID" value="EMG48014.1"/>
    <property type="molecule type" value="Genomic_DNA"/>
</dbReference>
<comment type="caution">
    <text evidence="1">The sequence shown here is derived from an EMBL/GenBank/DDBJ whole genome shotgun (WGS) entry which is preliminary data.</text>
</comment>
<dbReference type="HOGENOM" id="CLU_2775710_0_0_1"/>
<accession>M3K025</accession>
<keyword evidence="2" id="KW-1185">Reference proteome</keyword>